<evidence type="ECO:0000313" key="2">
    <source>
        <dbReference type="Proteomes" id="UP000255125"/>
    </source>
</evidence>
<dbReference type="GO" id="GO:0061522">
    <property type="term" value="F:1,4-dihydroxy-2-naphthoyl-CoA thioesterase activity"/>
    <property type="evidence" value="ECO:0007669"/>
    <property type="project" value="UniProtKB-EC"/>
</dbReference>
<dbReference type="Gene3D" id="3.10.129.10">
    <property type="entry name" value="Hotdog Thioesterase"/>
    <property type="match status" value="1"/>
</dbReference>
<protein>
    <submittedName>
        <fullName evidence="1">1,4-dihydroxy-2-naphthoyl-CoA hydrolase</fullName>
        <ecNumber evidence="1">3.1.2.28</ecNumber>
    </submittedName>
</protein>
<proteinExistence type="predicted"/>
<dbReference type="RefSeq" id="WP_038442002.1">
    <property type="nucleotide sequence ID" value="NZ_CP008896.1"/>
</dbReference>
<dbReference type="SUPFAM" id="SSF54637">
    <property type="entry name" value="Thioesterase/thiol ester dehydrase-isomerase"/>
    <property type="match status" value="1"/>
</dbReference>
<dbReference type="AlphaFoldDB" id="A0A379IG28"/>
<dbReference type="KEGG" id="pfn:HZ99_07205"/>
<keyword evidence="1" id="KW-0378">Hydrolase</keyword>
<dbReference type="Proteomes" id="UP000255125">
    <property type="component" value="Unassembled WGS sequence"/>
</dbReference>
<organism evidence="1 2">
    <name type="scientific">Pseudomonas fluorescens</name>
    <dbReference type="NCBI Taxonomy" id="294"/>
    <lineage>
        <taxon>Bacteria</taxon>
        <taxon>Pseudomonadati</taxon>
        <taxon>Pseudomonadota</taxon>
        <taxon>Gammaproteobacteria</taxon>
        <taxon>Pseudomonadales</taxon>
        <taxon>Pseudomonadaceae</taxon>
        <taxon>Pseudomonas</taxon>
    </lineage>
</organism>
<dbReference type="OrthoDB" id="21822at2"/>
<dbReference type="EMBL" id="UGUS01000002">
    <property type="protein sequence ID" value="SUD31762.1"/>
    <property type="molecule type" value="Genomic_DNA"/>
</dbReference>
<evidence type="ECO:0000313" key="1">
    <source>
        <dbReference type="EMBL" id="SUD31762.1"/>
    </source>
</evidence>
<dbReference type="EC" id="3.1.2.28" evidence="1"/>
<dbReference type="CDD" id="cd00586">
    <property type="entry name" value="4HBT"/>
    <property type="match status" value="1"/>
</dbReference>
<dbReference type="Pfam" id="PF13279">
    <property type="entry name" value="4HBT_2"/>
    <property type="match status" value="1"/>
</dbReference>
<gene>
    <name evidence="1" type="ORF">NCTC10392_03700</name>
</gene>
<name>A0A379IG28_PSEFL</name>
<dbReference type="InterPro" id="IPR029069">
    <property type="entry name" value="HotDog_dom_sf"/>
</dbReference>
<accession>A0A379IG28</accession>
<sequence length="151" mass="16770">MNPSKFVREHRIRFAECDPAGIVFYPQYFVMFNNLLESWIDELLPEVGFAGYIGKLRFGLPTVHLEADFQAISRMGDDVLLSLEVIRLGGKSLTLALGCTDLEGQVRMKVTQVLVSTSLDSHQAIELPGLLRLALTASSTSHKDNSERSAM</sequence>
<reference evidence="1 2" key="1">
    <citation type="submission" date="2018-06" db="EMBL/GenBank/DDBJ databases">
        <authorList>
            <consortium name="Pathogen Informatics"/>
            <person name="Doyle S."/>
        </authorList>
    </citation>
    <scope>NUCLEOTIDE SEQUENCE [LARGE SCALE GENOMIC DNA]</scope>
    <source>
        <strain evidence="1 2">NCTC10392</strain>
    </source>
</reference>